<feature type="coiled-coil region" evidence="1">
    <location>
        <begin position="174"/>
        <end position="208"/>
    </location>
</feature>
<gene>
    <name evidence="3" type="ORF">SEMRO_564_G167270.1</name>
</gene>
<protein>
    <submittedName>
        <fullName evidence="3">Uncharacterized protein</fullName>
    </submittedName>
</protein>
<evidence type="ECO:0000256" key="2">
    <source>
        <dbReference type="SAM" id="MobiDB-lite"/>
    </source>
</evidence>
<feature type="compositionally biased region" description="Low complexity" evidence="2">
    <location>
        <begin position="56"/>
        <end position="79"/>
    </location>
</feature>
<feature type="region of interest" description="Disordered" evidence="2">
    <location>
        <begin position="291"/>
        <end position="314"/>
    </location>
</feature>
<evidence type="ECO:0000313" key="3">
    <source>
        <dbReference type="EMBL" id="CAB9512956.1"/>
    </source>
</evidence>
<organism evidence="3 4">
    <name type="scientific">Seminavis robusta</name>
    <dbReference type="NCBI Taxonomy" id="568900"/>
    <lineage>
        <taxon>Eukaryota</taxon>
        <taxon>Sar</taxon>
        <taxon>Stramenopiles</taxon>
        <taxon>Ochrophyta</taxon>
        <taxon>Bacillariophyta</taxon>
        <taxon>Bacillariophyceae</taxon>
        <taxon>Bacillariophycidae</taxon>
        <taxon>Naviculales</taxon>
        <taxon>Naviculaceae</taxon>
        <taxon>Seminavis</taxon>
    </lineage>
</organism>
<dbReference type="EMBL" id="CAICTM010000563">
    <property type="protein sequence ID" value="CAB9512956.1"/>
    <property type="molecule type" value="Genomic_DNA"/>
</dbReference>
<evidence type="ECO:0000256" key="1">
    <source>
        <dbReference type="SAM" id="Coils"/>
    </source>
</evidence>
<feature type="region of interest" description="Disordered" evidence="2">
    <location>
        <begin position="1"/>
        <end position="83"/>
    </location>
</feature>
<feature type="coiled-coil region" evidence="1">
    <location>
        <begin position="434"/>
        <end position="490"/>
    </location>
</feature>
<accession>A0A9N8E5J4</accession>
<feature type="compositionally biased region" description="Polar residues" evidence="2">
    <location>
        <begin position="20"/>
        <end position="35"/>
    </location>
</feature>
<keyword evidence="1" id="KW-0175">Coiled coil</keyword>
<comment type="caution">
    <text evidence="3">The sequence shown here is derived from an EMBL/GenBank/DDBJ whole genome shotgun (WGS) entry which is preliminary data.</text>
</comment>
<proteinExistence type="predicted"/>
<reference evidence="3" key="1">
    <citation type="submission" date="2020-06" db="EMBL/GenBank/DDBJ databases">
        <authorList>
            <consortium name="Plant Systems Biology data submission"/>
        </authorList>
    </citation>
    <scope>NUCLEOTIDE SEQUENCE</scope>
    <source>
        <strain evidence="3">D6</strain>
    </source>
</reference>
<dbReference type="AlphaFoldDB" id="A0A9N8E5J4"/>
<sequence>MNGTASSGGKDRVTVKASHTHPTQETSGVSVSTATAKMALKKRQRRFVSGDKDPPSVTVTASGSGSTGSAPPGSETSGSVTSCTADHTFSISSMHSDDQDPSAVSVSPVRALIARIESRLAQQQEGDDDKIAEIQKSYSTSTSTGIATPSRGATNRVLLSPAASAHTGTTISTTDEEEEAENLLQEELEALHRQVDTDVHNLEHLEEDFKADLEKMAQGLLEQELRQQRNSSFNTTPDAAATKNKSMLTRPESYATLLSDLWSDEFSAASSASLEDLGFGWNSRTSSVLDMENHIPASPTTTHDLRQDDEDEEDQDIGLLLDDSDSNRESIHKLQTLMSEAASQLSRELKEVQDVSQEGHLRPYVHQDSDDPQQIELSLNLLPEQDTSTATSYGHQHHDHDRHNAINHDNLLQQQQQQPVHVLEPMELEPQTKMSQHQELIEDAVQDYQIHKRELEEQCQEQLNQDNMEIEEAEASLIDYETRREKAIQAALVDYKMHKEELEQACQDQDEVLVPPPEETLPSPSAPYSSVLSTYVPLLPSAQTIQKHVRRQVYWHQSWIVPAVAMVMANLVSPDGAATPSTSMSFQPHFSPAGITLFELRM</sequence>
<name>A0A9N8E5J4_9STRA</name>
<dbReference type="Proteomes" id="UP001153069">
    <property type="component" value="Unassembled WGS sequence"/>
</dbReference>
<evidence type="ECO:0000313" key="4">
    <source>
        <dbReference type="Proteomes" id="UP001153069"/>
    </source>
</evidence>
<keyword evidence="4" id="KW-1185">Reference proteome</keyword>